<dbReference type="EMBL" id="AC012313">
    <property type="status" value="NOT_ANNOTATED_CDS"/>
    <property type="molecule type" value="Genomic_DNA"/>
</dbReference>
<proteinExistence type="evidence at protein level"/>
<protein>
    <submittedName>
        <fullName evidence="2">Zinc finger protein 497</fullName>
    </submittedName>
</protein>
<dbReference type="UCSC" id="uc061drw.1">
    <property type="organism name" value="human"/>
</dbReference>
<accession>M0R159</accession>
<evidence type="ECO:0007829" key="5">
    <source>
        <dbReference type="ProteomicsDB" id="M0R159"/>
    </source>
</evidence>
<gene>
    <name evidence="2" type="primary">ZNF497</name>
</gene>
<dbReference type="HOGENOM" id="CLU_2202942_0_0_1"/>
<dbReference type="AlphaFoldDB" id="M0R159"/>
<reference evidence="2" key="4">
    <citation type="submission" date="2025-08" db="UniProtKB">
        <authorList>
            <consortium name="Ensembl"/>
        </authorList>
    </citation>
    <scope>IDENTIFICATION</scope>
</reference>
<reference evidence="2" key="5">
    <citation type="submission" date="2025-09" db="UniProtKB">
        <authorList>
            <consortium name="Ensembl"/>
        </authorList>
    </citation>
    <scope>IDENTIFICATION</scope>
</reference>
<feature type="compositionally biased region" description="Polar residues" evidence="1">
    <location>
        <begin position="98"/>
        <end position="108"/>
    </location>
</feature>
<organism evidence="2 3">
    <name type="scientific">Homo sapiens</name>
    <name type="common">Human</name>
    <dbReference type="NCBI Taxonomy" id="9606"/>
    <lineage>
        <taxon>Eukaryota</taxon>
        <taxon>Metazoa</taxon>
        <taxon>Chordata</taxon>
        <taxon>Craniata</taxon>
        <taxon>Vertebrata</taxon>
        <taxon>Euteleostomi</taxon>
        <taxon>Mammalia</taxon>
        <taxon>Eutheria</taxon>
        <taxon>Euarchontoglires</taxon>
        <taxon>Primates</taxon>
        <taxon>Haplorrhini</taxon>
        <taxon>Catarrhini</taxon>
        <taxon>Hominidae</taxon>
        <taxon>Homo</taxon>
    </lineage>
</organism>
<dbReference type="Ensembl" id="ENST00000595763.1">
    <property type="protein sequence ID" value="ENSP00000471650.1"/>
    <property type="gene ID" value="ENSG00000174586.11"/>
</dbReference>
<dbReference type="OpenTargets" id="ENSG00000174586"/>
<feature type="region of interest" description="Disordered" evidence="1">
    <location>
        <begin position="74"/>
        <end position="108"/>
    </location>
</feature>
<keyword evidence="3" id="KW-1185">Reference proteome</keyword>
<evidence type="ECO:0007829" key="4">
    <source>
        <dbReference type="PeptideAtlas" id="M0R159"/>
    </source>
</evidence>
<dbReference type="ExpressionAtlas" id="M0R159">
    <property type="expression patterns" value="baseline and differential"/>
</dbReference>
<evidence type="ECO:0000313" key="2">
    <source>
        <dbReference type="Ensembl" id="ENSP00000471650.1"/>
    </source>
</evidence>
<dbReference type="GeneTree" id="ENSGT00940000165876"/>
<dbReference type="Bgee" id="ENSG00000174586">
    <property type="expression patterns" value="Expressed in right uterine tube and 92 other cell types or tissues"/>
</dbReference>
<keyword evidence="4 5" id="KW-1267">Proteomics identification</keyword>
<dbReference type="VEuPathDB" id="HostDB:ENSG00000174586"/>
<sequence>METGPSCSSQTGVSTFLTLGAPPCEARRGEWCHSRASAGHRREMESPRGWTLQVAPEEGQVLCNVKTATRGLSEGAVSGGWGAWENSTEVPREAGDGQRQQATLGAAD</sequence>
<reference evidence="2 3" key="3">
    <citation type="journal article" date="2004" name="Nature">
        <title>Finishing the euchromatic sequence of the human genome.</title>
        <authorList>
            <consortium name="International Human Genome Sequencing Consortium"/>
        </authorList>
    </citation>
    <scope>NUCLEOTIDE SEQUENCE [LARGE SCALE GENOMIC DNA]</scope>
</reference>
<evidence type="ECO:0000256" key="1">
    <source>
        <dbReference type="SAM" id="MobiDB-lite"/>
    </source>
</evidence>
<reference evidence="2 3" key="1">
    <citation type="journal article" date="2001" name="Nature">
        <title>Initial sequencing and analysis of the human genome.</title>
        <authorList>
            <consortium name="International Human Genome Sequencing Consortium"/>
            <person name="Lander E.S."/>
            <person name="Linton L.M."/>
            <person name="Birren B."/>
            <person name="Nusbaum C."/>
            <person name="Zody M.C."/>
            <person name="Baldwin J."/>
            <person name="Devon K."/>
            <person name="Dewar K."/>
            <person name="Doyle M."/>
            <person name="FitzHugh W."/>
            <person name="Funke R."/>
            <person name="Gage D."/>
            <person name="Harris K."/>
            <person name="Heaford A."/>
            <person name="Howland J."/>
            <person name="Kann L."/>
            <person name="Lehoczky J."/>
            <person name="LeVine R."/>
            <person name="McEwan P."/>
            <person name="McKernan K."/>
            <person name="Meldrim J."/>
            <person name="Mesirov J.P."/>
            <person name="Miranda C."/>
            <person name="Morris W."/>
            <person name="Naylor J."/>
            <person name="Raymond C."/>
            <person name="Rosetti M."/>
            <person name="Santos R."/>
            <person name="Sheridan A."/>
            <person name="Sougnez C."/>
            <person name="Stange-Thomann N."/>
            <person name="Stojanovic N."/>
            <person name="Subramanian A."/>
            <person name="Wyman D."/>
            <person name="Rogers J."/>
            <person name="Sulston J."/>
            <person name="Ainscough R."/>
            <person name="Beck S."/>
            <person name="Bentley D."/>
            <person name="Burton J."/>
            <person name="Clee C."/>
            <person name="Carter N."/>
            <person name="Coulson A."/>
            <person name="Deadman R."/>
            <person name="Deloukas P."/>
            <person name="Dunham A."/>
            <person name="Dunham I."/>
            <person name="Durbin R."/>
            <person name="French L."/>
            <person name="Grafham D."/>
            <person name="Gregory S."/>
            <person name="Hubbard T."/>
            <person name="Humphray S."/>
            <person name="Hunt A."/>
            <person name="Jones M."/>
            <person name="Lloyd C."/>
            <person name="McMurray A."/>
            <person name="Matthews L."/>
            <person name="Mercer S."/>
            <person name="Milne S."/>
            <person name="Mullikin J.C."/>
            <person name="Mungall A."/>
            <person name="Plumb R."/>
            <person name="Ross M."/>
            <person name="Shownkeen R."/>
            <person name="Sims S."/>
            <person name="Waterston R.H."/>
            <person name="Wilson R.K."/>
            <person name="Hillier L.W."/>
            <person name="McPherson J.D."/>
            <person name="Marra M.A."/>
            <person name="Mardis E.R."/>
            <person name="Fulton L.A."/>
            <person name="Chinwalla A.T."/>
            <person name="Pepin K.H."/>
            <person name="Gish W.R."/>
            <person name="Chissoe S.L."/>
            <person name="Wendl M.C."/>
            <person name="Delehaunty K.D."/>
            <person name="Miner T.L."/>
            <person name="Delehaunty A."/>
            <person name="Kramer J.B."/>
            <person name="Cook L.L."/>
            <person name="Fulton R.S."/>
            <person name="Johnson D.L."/>
            <person name="Minx P.J."/>
            <person name="Clifton S.W."/>
            <person name="Hawkins T."/>
            <person name="Branscomb E."/>
            <person name="Predki P."/>
            <person name="Richardson P."/>
            <person name="Wenning S."/>
            <person name="Slezak T."/>
            <person name="Doggett N."/>
            <person name="Cheng J.F."/>
            <person name="Olsen A."/>
            <person name="Lucas S."/>
            <person name="Elkin C."/>
            <person name="Uberbacher E."/>
            <person name="Frazier M."/>
            <person name="Gibbs R.A."/>
            <person name="Muzny D.M."/>
            <person name="Scherer S.E."/>
            <person name="Bouck J.B."/>
            <person name="Sodergren E.J."/>
            <person name="Worley K.C."/>
            <person name="Rives C.M."/>
            <person name="Gorrell J.H."/>
            <person name="Metzker M.L."/>
            <person name="Naylor S.L."/>
            <person name="Kucherlapati R.S."/>
            <person name="Nelson D.L."/>
            <person name="Weinstock G.M."/>
            <person name="Sakaki Y."/>
            <person name="Fujiyama A."/>
            <person name="Hattori M."/>
            <person name="Yada T."/>
            <person name="Toyoda A."/>
            <person name="Itoh T."/>
            <person name="Kawagoe C."/>
            <person name="Watanabe H."/>
            <person name="Totoki Y."/>
            <person name="Taylor T."/>
            <person name="Weissenbach J."/>
            <person name="Heilig R."/>
            <person name="Saurin W."/>
            <person name="Artiguenave F."/>
            <person name="Brottier P."/>
            <person name="Bruls T."/>
            <person name="Pelletier E."/>
            <person name="Robert C."/>
            <person name="Wincker P."/>
            <person name="Smith D.R."/>
            <person name="Doucette-Stamm L."/>
            <person name="Rubenfield M."/>
            <person name="Weinstock K."/>
            <person name="Lee H.M."/>
            <person name="Dubois J."/>
            <person name="Rosenthal A."/>
            <person name="Platzer M."/>
            <person name="Nyakatura G."/>
            <person name="Taudien S."/>
            <person name="Rump A."/>
            <person name="Yang H."/>
            <person name="Yu J."/>
            <person name="Wang J."/>
            <person name="Huang G."/>
            <person name="Gu J."/>
            <person name="Hood L."/>
            <person name="Rowen L."/>
            <person name="Madan A."/>
            <person name="Qin S."/>
            <person name="Davis R.W."/>
            <person name="Federspiel N.A."/>
            <person name="Abola A.P."/>
            <person name="Proctor M.J."/>
            <person name="Myers R.M."/>
            <person name="Schmutz J."/>
            <person name="Dickson M."/>
            <person name="Grimwood J."/>
            <person name="Cox D.R."/>
            <person name="Olson M.V."/>
            <person name="Kaul R."/>
            <person name="Raymond C."/>
            <person name="Shimizu N."/>
            <person name="Kawasaki K."/>
            <person name="Minoshima S."/>
            <person name="Evans G.A."/>
            <person name="Athanasiou M."/>
            <person name="Schultz R."/>
            <person name="Roe B.A."/>
            <person name="Chen F."/>
            <person name="Pan H."/>
            <person name="Ramser J."/>
            <person name="Lehrach H."/>
            <person name="Reinhardt R."/>
            <person name="McCombie W.R."/>
            <person name="de la Bastide M."/>
            <person name="Dedhia N."/>
            <person name="Blocker H."/>
            <person name="Hornischer K."/>
            <person name="Nordsiek G."/>
            <person name="Agarwala R."/>
            <person name="Aravind L."/>
            <person name="Bailey J.A."/>
            <person name="Bateman A."/>
            <person name="Batzoglou S."/>
            <person name="Birney E."/>
            <person name="Bork P."/>
            <person name="Brown D.G."/>
            <person name="Burge C.B."/>
            <person name="Cerutti L."/>
            <person name="Chen H.C."/>
            <person name="Church D."/>
            <person name="Clamp M."/>
            <person name="Copley R.R."/>
            <person name="Doerks T."/>
            <person name="Eddy S.R."/>
            <person name="Eichler E.E."/>
            <person name="Furey T.S."/>
            <person name="Galagan J."/>
            <person name="Gilbert J.G."/>
            <person name="Harmon C."/>
            <person name="Hayashizaki Y."/>
            <person name="Haussler D."/>
            <person name="Hermjakob H."/>
            <person name="Hokamp K."/>
            <person name="Jang W."/>
            <person name="Johnson L.S."/>
            <person name="Jones T.A."/>
            <person name="Kasif S."/>
            <person name="Kaspryzk A."/>
            <person name="Kennedy S."/>
            <person name="Kent W.J."/>
            <person name="Kitts P."/>
            <person name="Koonin E.V."/>
            <person name="Korf I."/>
            <person name="Kulp D."/>
            <person name="Lancet D."/>
            <person name="Lowe T.M."/>
            <person name="McLysaght A."/>
            <person name="Mikkelsen T."/>
            <person name="Moran J.V."/>
            <person name="Mulder N."/>
            <person name="Pollara V.J."/>
            <person name="Ponting C.P."/>
            <person name="Schuler G."/>
            <person name="Schultz J."/>
            <person name="Slater G."/>
            <person name="Smit A.F."/>
            <person name="Stupka E."/>
            <person name="Szustakowski J."/>
            <person name="Thierry-Mieg D."/>
            <person name="Thierry-Mieg J."/>
            <person name="Wagner L."/>
            <person name="Wallis J."/>
            <person name="Wheeler R."/>
            <person name="Williams A."/>
            <person name="Wolf Y.I."/>
            <person name="Wolfe K.H."/>
            <person name="Yang S.P."/>
            <person name="Yeh R.F."/>
            <person name="Collins F."/>
            <person name="Guyer M.S."/>
            <person name="Peterson J."/>
            <person name="Felsenfeld A."/>
            <person name="Wetterstrand K.A."/>
            <person name="Patrinos A."/>
            <person name="Morgan M.J."/>
            <person name="de Jong P."/>
            <person name="Catanese J.J."/>
            <person name="Osoegawa K."/>
            <person name="Shizuya H."/>
            <person name="Choi S."/>
            <person name="Chen Y.J."/>
        </authorList>
    </citation>
    <scope>NUCLEOTIDE SEQUENCE [LARGE SCALE GENOMIC DNA]</scope>
</reference>
<feature type="non-terminal residue" evidence="2">
    <location>
        <position position="108"/>
    </location>
</feature>
<reference evidence="2 3" key="2">
    <citation type="journal article" date="2004" name="Nature">
        <title>The DNA sequence and biology of human chromosome 19.</title>
        <authorList>
            <person name="Grimwood J."/>
            <person name="Gordon L.A."/>
            <person name="Olsen A."/>
            <person name="Terry A."/>
            <person name="Schmutz J."/>
            <person name="Lamerdin J."/>
            <person name="Hellsten U."/>
            <person name="Goodstein D."/>
            <person name="Couronne O."/>
            <person name="Tran-Gyamfi M."/>
            <person name="Aerts A."/>
            <person name="Altherr M."/>
            <person name="Ashworth L."/>
            <person name="Bajorek E."/>
            <person name="Black S."/>
            <person name="Branscomb E."/>
            <person name="Caenepeel S."/>
            <person name="Carrano A."/>
            <person name="Caoile C."/>
            <person name="Chan Y.M."/>
            <person name="Christensen M."/>
            <person name="Cleland C.A."/>
            <person name="Copeland A."/>
            <person name="Dalin E."/>
            <person name="Dehal P."/>
            <person name="Denys M."/>
            <person name="Detter J.C."/>
            <person name="Escobar J."/>
            <person name="Flowers D."/>
            <person name="Fotopulos D."/>
            <person name="Garcia C."/>
            <person name="Georgescu A.M."/>
            <person name="Glavina T."/>
            <person name="Gomez M."/>
            <person name="Gonzales E."/>
            <person name="Groza M."/>
            <person name="Hammon N."/>
            <person name="Hawkins T."/>
            <person name="Haydu L."/>
            <person name="Ho I."/>
            <person name="Huang W."/>
            <person name="Israni S."/>
            <person name="Jett J."/>
            <person name="Kadner K."/>
            <person name="Kimball H."/>
            <person name="Kobayashi A."/>
            <person name="Larionov V."/>
            <person name="Leem S.H."/>
            <person name="Lopez F."/>
            <person name="Lou Y."/>
            <person name="Lowry S."/>
            <person name="Malfatti S."/>
            <person name="Martinez D."/>
            <person name="McCready P."/>
            <person name="Medina C."/>
            <person name="Morgan J."/>
            <person name="Nelson K."/>
            <person name="Nolan M."/>
            <person name="Ovcharenko I."/>
            <person name="Pitluck S."/>
            <person name="Pollard M."/>
            <person name="Popkie A.P."/>
            <person name="Predki P."/>
            <person name="Quan G."/>
            <person name="Ramirez L."/>
            <person name="Rash S."/>
            <person name="Retterer J."/>
            <person name="Rodriguez A."/>
            <person name="Rogers S."/>
            <person name="Salamov A."/>
            <person name="Salazar A."/>
            <person name="She X."/>
            <person name="Smith D."/>
            <person name="Slezak T."/>
            <person name="Solovyev V."/>
            <person name="Thayer N."/>
            <person name="Tice H."/>
            <person name="Tsai M."/>
            <person name="Ustaszewska A."/>
            <person name="Vo N."/>
            <person name="Wagner M."/>
            <person name="Wheeler J."/>
            <person name="Wu K."/>
            <person name="Xie G."/>
            <person name="Yang J."/>
            <person name="Dubchak I."/>
            <person name="Furey T.S."/>
            <person name="DeJong P."/>
            <person name="Dickson M."/>
            <person name="Gordon D."/>
            <person name="Eichler E.E."/>
            <person name="Pennacchio L.A."/>
            <person name="Richardson P."/>
            <person name="Stubbs L."/>
            <person name="Rokhsar D.S."/>
            <person name="Myers R.M."/>
            <person name="Rubin E.M."/>
            <person name="Lucas S.M."/>
        </authorList>
    </citation>
    <scope>NUCLEOTIDE SEQUENCE [LARGE SCALE GENOMIC DNA]</scope>
</reference>
<dbReference type="Ensembl" id="ENST00000595763.1">
    <property type="protein sequence ID" value="ENSP00000471650.1"/>
    <property type="gene ID" value="ENSG00000174586.12"/>
</dbReference>
<dbReference type="MassIVE" id="M0R159"/>
<evidence type="ECO:0000313" key="3">
    <source>
        <dbReference type="Proteomes" id="UP000005640"/>
    </source>
</evidence>
<dbReference type="HGNC" id="HGNC:23714">
    <property type="gene designation" value="ZNF497"/>
</dbReference>
<dbReference type="OrthoDB" id="3437960at2759"/>
<name>M0R159_HUMAN</name>
<dbReference type="Proteomes" id="UP000005640">
    <property type="component" value="Chromosome 19"/>
</dbReference>
<dbReference type="Antibodypedia" id="19686">
    <property type="antibodies" value="37 antibodies from 18 providers"/>
</dbReference>